<evidence type="ECO:0000313" key="5">
    <source>
        <dbReference type="Proteomes" id="UP000536909"/>
    </source>
</evidence>
<dbReference type="AlphaFoldDB" id="A0AAJ5JYE8"/>
<dbReference type="SUPFAM" id="SSF53335">
    <property type="entry name" value="S-adenosyl-L-methionine-dependent methyltransferases"/>
    <property type="match status" value="1"/>
</dbReference>
<dbReference type="Pfam" id="PF08241">
    <property type="entry name" value="Methyltransf_11"/>
    <property type="match status" value="1"/>
</dbReference>
<evidence type="ECO:0000313" key="4">
    <source>
        <dbReference type="Proteomes" id="UP000308000"/>
    </source>
</evidence>
<proteinExistence type="predicted"/>
<feature type="domain" description="Methyltransferase type 11" evidence="1">
    <location>
        <begin position="36"/>
        <end position="118"/>
    </location>
</feature>
<gene>
    <name evidence="3" type="ORF">FCS05_09485</name>
    <name evidence="2" type="ORF">HNQ10_002227</name>
</gene>
<dbReference type="Proteomes" id="UP000536909">
    <property type="component" value="Unassembled WGS sequence"/>
</dbReference>
<keyword evidence="2" id="KW-0830">Ubiquinone</keyword>
<sequence length="196" mass="20485">MSLDARDALLSCLAGVDWPFEPLLAMLDLTPGADVLDIGAGDGRLLARLREQGHQGKCVGLDPQPGQSILAGQAEALPFPEASFDAALLVRVLAHLADPAAALAEARRVLRPRGRLIVAAHGPDHLRATWRALGQAEPTATPAANARHLHLPVTVTAEAARALAASYGLSGQASGFPVEDTLHLTVEDETAGGRKR</sequence>
<reference evidence="3 4" key="1">
    <citation type="submission" date="2019-04" db="EMBL/GenBank/DDBJ databases">
        <title>Deinococcus metalilatus MA1002 mutant No.5.</title>
        <authorList>
            <person name="Park W."/>
            <person name="Park C."/>
        </authorList>
    </citation>
    <scope>NUCLEOTIDE SEQUENCE [LARGE SCALE GENOMIC DNA]</scope>
    <source>
        <strain evidence="3 4">MA1002-m5</strain>
    </source>
</reference>
<keyword evidence="3" id="KW-0489">Methyltransferase</keyword>
<dbReference type="EMBL" id="VBRC01000006">
    <property type="protein sequence ID" value="TLK27113.1"/>
    <property type="molecule type" value="Genomic_DNA"/>
</dbReference>
<dbReference type="GO" id="GO:0032259">
    <property type="term" value="P:methylation"/>
    <property type="evidence" value="ECO:0007669"/>
    <property type="project" value="UniProtKB-KW"/>
</dbReference>
<dbReference type="Gene3D" id="3.40.50.150">
    <property type="entry name" value="Vaccinia Virus protein VP39"/>
    <property type="match status" value="1"/>
</dbReference>
<organism evidence="3 4">
    <name type="scientific">Deinococcus metallilatus</name>
    <dbReference type="NCBI Taxonomy" id="1211322"/>
    <lineage>
        <taxon>Bacteria</taxon>
        <taxon>Thermotogati</taxon>
        <taxon>Deinococcota</taxon>
        <taxon>Deinococci</taxon>
        <taxon>Deinococcales</taxon>
        <taxon>Deinococcaceae</taxon>
        <taxon>Deinococcus</taxon>
    </lineage>
</organism>
<dbReference type="Proteomes" id="UP000308000">
    <property type="component" value="Unassembled WGS sequence"/>
</dbReference>
<evidence type="ECO:0000313" key="3">
    <source>
        <dbReference type="EMBL" id="TLK27113.1"/>
    </source>
</evidence>
<dbReference type="PANTHER" id="PTHR42912">
    <property type="entry name" value="METHYLTRANSFERASE"/>
    <property type="match status" value="1"/>
</dbReference>
<protein>
    <submittedName>
        <fullName evidence="3">Methyltransferase domain-containing protein</fullName>
    </submittedName>
    <submittedName>
        <fullName evidence="2">Ubiquinone/menaquinone biosynthesis C-methylase UbiE</fullName>
    </submittedName>
</protein>
<dbReference type="InterPro" id="IPR013216">
    <property type="entry name" value="Methyltransf_11"/>
</dbReference>
<keyword evidence="5" id="KW-1185">Reference proteome</keyword>
<accession>A0AAJ5JYE8</accession>
<evidence type="ECO:0000313" key="2">
    <source>
        <dbReference type="EMBL" id="MBB5295398.1"/>
    </source>
</evidence>
<dbReference type="RefSeq" id="WP_129118288.1">
    <property type="nucleotide sequence ID" value="NZ_BSUI01000015.1"/>
</dbReference>
<dbReference type="InterPro" id="IPR029063">
    <property type="entry name" value="SAM-dependent_MTases_sf"/>
</dbReference>
<evidence type="ECO:0000259" key="1">
    <source>
        <dbReference type="Pfam" id="PF08241"/>
    </source>
</evidence>
<keyword evidence="3" id="KW-0808">Transferase</keyword>
<dbReference type="InterPro" id="IPR050508">
    <property type="entry name" value="Methyltransf_Superfamily"/>
</dbReference>
<reference evidence="2 5" key="2">
    <citation type="submission" date="2020-08" db="EMBL/GenBank/DDBJ databases">
        <title>Genomic Encyclopedia of Type Strains, Phase IV (KMG-IV): sequencing the most valuable type-strain genomes for metagenomic binning, comparative biology and taxonomic classification.</title>
        <authorList>
            <person name="Goeker M."/>
        </authorList>
    </citation>
    <scope>NUCLEOTIDE SEQUENCE [LARGE SCALE GENOMIC DNA]</scope>
    <source>
        <strain evidence="2 5">DSM 105434</strain>
    </source>
</reference>
<dbReference type="CDD" id="cd02440">
    <property type="entry name" value="AdoMet_MTases"/>
    <property type="match status" value="1"/>
</dbReference>
<dbReference type="EMBL" id="JACHFV010000007">
    <property type="protein sequence ID" value="MBB5295398.1"/>
    <property type="molecule type" value="Genomic_DNA"/>
</dbReference>
<dbReference type="GO" id="GO:0008757">
    <property type="term" value="F:S-adenosylmethionine-dependent methyltransferase activity"/>
    <property type="evidence" value="ECO:0007669"/>
    <property type="project" value="InterPro"/>
</dbReference>
<name>A0AAJ5JYE8_9DEIO</name>
<comment type="caution">
    <text evidence="3">The sequence shown here is derived from an EMBL/GenBank/DDBJ whole genome shotgun (WGS) entry which is preliminary data.</text>
</comment>